<organism evidence="1 2">
    <name type="scientific">Arcanobacterium phocisimile</name>
    <dbReference type="NCBI Taxonomy" id="1302235"/>
    <lineage>
        <taxon>Bacteria</taxon>
        <taxon>Bacillati</taxon>
        <taxon>Actinomycetota</taxon>
        <taxon>Actinomycetes</taxon>
        <taxon>Actinomycetales</taxon>
        <taxon>Actinomycetaceae</taxon>
        <taxon>Arcanobacterium</taxon>
    </lineage>
</organism>
<evidence type="ECO:0000313" key="2">
    <source>
        <dbReference type="Proteomes" id="UP000602653"/>
    </source>
</evidence>
<evidence type="ECO:0000313" key="1">
    <source>
        <dbReference type="EMBL" id="QRV02007.1"/>
    </source>
</evidence>
<accession>A0ABX7IGP8</accession>
<keyword evidence="2" id="KW-1185">Reference proteome</keyword>
<name>A0ABX7IGP8_9ACTO</name>
<gene>
    <name evidence="1" type="ORF">JTE88_07995</name>
</gene>
<dbReference type="EMBL" id="CP070228">
    <property type="protein sequence ID" value="QRV02007.1"/>
    <property type="molecule type" value="Genomic_DNA"/>
</dbReference>
<dbReference type="Proteomes" id="UP000602653">
    <property type="component" value="Chromosome"/>
</dbReference>
<sequence length="265" mass="29448">MISMSKRIVPGKKAVKDKILGAAIDVAREALTDITRPDRVGDHVGMVQEDERLVTHAFECLLPGYRGWYWTVSLVRAPRAKKASVAELSILPGEDALLAPDWVPWSDRLQPSDVNPSDRMPYNPNDPLLVANVDPRLDQGYETVGVDEDAIAAWEFGLGRARIMSEKARSQAYRRWYRSDAGPRNQATRDAQAPCSTCGYLLHMGGSARQLFGVCANEWSAFDGRVVSMDHGCGSHSETDVLQRERLWEQASPVIDDVDIEVAKQ</sequence>
<dbReference type="InterPro" id="IPR021391">
    <property type="entry name" value="DUF3027"/>
</dbReference>
<dbReference type="Pfam" id="PF11228">
    <property type="entry name" value="DUF3027"/>
    <property type="match status" value="1"/>
</dbReference>
<proteinExistence type="predicted"/>
<protein>
    <submittedName>
        <fullName evidence="1">DUF3027 domain-containing protein</fullName>
    </submittedName>
</protein>
<reference evidence="1 2" key="1">
    <citation type="submission" date="2021-02" db="EMBL/GenBank/DDBJ databases">
        <title>Complete Genome Sequence of Arcanobacterium phocisimile strain DSM 26142T from a harbour seal.</title>
        <authorList>
            <person name="Borowiak M."/>
            <person name="Alssahen M."/>
            <person name="Malorny B."/>
            <person name="Laemmler C."/>
            <person name="Siebert U."/>
            <person name="Ploetz M."/>
            <person name="Abdulmawjood A."/>
        </authorList>
    </citation>
    <scope>NUCLEOTIDE SEQUENCE [LARGE SCALE GENOMIC DNA]</scope>
    <source>
        <strain evidence="1 2">DSM 26142</strain>
    </source>
</reference>